<reference evidence="10" key="1">
    <citation type="journal article" date="2016" name="Nature">
        <title>The genome of the seagrass Zostera marina reveals angiosperm adaptation to the sea.</title>
        <authorList>
            <person name="Olsen J.L."/>
            <person name="Rouze P."/>
            <person name="Verhelst B."/>
            <person name="Lin Y.-C."/>
            <person name="Bayer T."/>
            <person name="Collen J."/>
            <person name="Dattolo E."/>
            <person name="De Paoli E."/>
            <person name="Dittami S."/>
            <person name="Maumus F."/>
            <person name="Michel G."/>
            <person name="Kersting A."/>
            <person name="Lauritano C."/>
            <person name="Lohaus R."/>
            <person name="Toepel M."/>
            <person name="Tonon T."/>
            <person name="Vanneste K."/>
            <person name="Amirebrahimi M."/>
            <person name="Brakel J."/>
            <person name="Bostroem C."/>
            <person name="Chovatia M."/>
            <person name="Grimwood J."/>
            <person name="Jenkins J.W."/>
            <person name="Jueterbock A."/>
            <person name="Mraz A."/>
            <person name="Stam W.T."/>
            <person name="Tice H."/>
            <person name="Bornberg-Bauer E."/>
            <person name="Green P.J."/>
            <person name="Pearson G.A."/>
            <person name="Procaccini G."/>
            <person name="Duarte C.M."/>
            <person name="Schmutz J."/>
            <person name="Reusch T.B.H."/>
            <person name="Van de Peer Y."/>
        </authorList>
    </citation>
    <scope>NUCLEOTIDE SEQUENCE [LARGE SCALE GENOMIC DNA]</scope>
    <source>
        <strain evidence="10">cv. Finnish</strain>
    </source>
</reference>
<keyword evidence="3" id="KW-0028">Amino-acid biosynthesis</keyword>
<evidence type="ECO:0000256" key="6">
    <source>
        <dbReference type="ARBA" id="ARBA00023192"/>
    </source>
</evidence>
<evidence type="ECO:0000259" key="8">
    <source>
        <dbReference type="Pfam" id="PF00291"/>
    </source>
</evidence>
<dbReference type="InterPro" id="IPR036052">
    <property type="entry name" value="TrpB-like_PALP_sf"/>
</dbReference>
<feature type="domain" description="Tryptophan synthase beta chain-like PALP" evidence="8">
    <location>
        <begin position="2"/>
        <end position="102"/>
    </location>
</feature>
<dbReference type="GO" id="GO:0019344">
    <property type="term" value="P:cysteine biosynthetic process"/>
    <property type="evidence" value="ECO:0007669"/>
    <property type="project" value="UniProtKB-KW"/>
</dbReference>
<dbReference type="FunFam" id="3.40.50.1100:FF:000006">
    <property type="entry name" value="Cysteine synthase"/>
    <property type="match status" value="1"/>
</dbReference>
<comment type="cofactor">
    <cofactor evidence="1">
        <name>pyridoxal 5'-phosphate</name>
        <dbReference type="ChEBI" id="CHEBI:597326"/>
    </cofactor>
</comment>
<dbReference type="STRING" id="29655.A0A0K9NRQ3"/>
<comment type="caution">
    <text evidence="9">The sequence shown here is derived from an EMBL/GenBank/DDBJ whole genome shotgun (WGS) entry which is preliminary data.</text>
</comment>
<comment type="similarity">
    <text evidence="2">Belongs to the cysteine synthase/cystathionine beta-synthase family.</text>
</comment>
<accession>A0A0K9NRQ3</accession>
<gene>
    <name evidence="9" type="ORF">ZOSMA_74G00960</name>
</gene>
<dbReference type="SUPFAM" id="SSF53686">
    <property type="entry name" value="Tryptophan synthase beta subunit-like PLP-dependent enzymes"/>
    <property type="match status" value="1"/>
</dbReference>
<organism evidence="9 10">
    <name type="scientific">Zostera marina</name>
    <name type="common">Eelgrass</name>
    <dbReference type="NCBI Taxonomy" id="29655"/>
    <lineage>
        <taxon>Eukaryota</taxon>
        <taxon>Viridiplantae</taxon>
        <taxon>Streptophyta</taxon>
        <taxon>Embryophyta</taxon>
        <taxon>Tracheophyta</taxon>
        <taxon>Spermatophyta</taxon>
        <taxon>Magnoliopsida</taxon>
        <taxon>Liliopsida</taxon>
        <taxon>Zosteraceae</taxon>
        <taxon>Zostera</taxon>
    </lineage>
</organism>
<comment type="pathway">
    <text evidence="7">Amino-acid biosynthesis.</text>
</comment>
<dbReference type="AlphaFoldDB" id="A0A0K9NRQ3"/>
<dbReference type="OrthoDB" id="10259545at2759"/>
<dbReference type="EMBL" id="LFYR01001898">
    <property type="protein sequence ID" value="KMZ58752.1"/>
    <property type="molecule type" value="Genomic_DNA"/>
</dbReference>
<evidence type="ECO:0000256" key="1">
    <source>
        <dbReference type="ARBA" id="ARBA00001933"/>
    </source>
</evidence>
<evidence type="ECO:0000256" key="4">
    <source>
        <dbReference type="ARBA" id="ARBA00022679"/>
    </source>
</evidence>
<keyword evidence="10" id="KW-1185">Reference proteome</keyword>
<name>A0A0K9NRQ3_ZOSMR</name>
<evidence type="ECO:0000256" key="3">
    <source>
        <dbReference type="ARBA" id="ARBA00022605"/>
    </source>
</evidence>
<evidence type="ECO:0000313" key="9">
    <source>
        <dbReference type="EMBL" id="KMZ58752.1"/>
    </source>
</evidence>
<evidence type="ECO:0000313" key="10">
    <source>
        <dbReference type="Proteomes" id="UP000036987"/>
    </source>
</evidence>
<dbReference type="OMA" id="DESEKMQ"/>
<keyword evidence="4" id="KW-0808">Transferase</keyword>
<protein>
    <submittedName>
        <fullName evidence="9">Cysteine synthase</fullName>
    </submittedName>
</protein>
<keyword evidence="5" id="KW-0663">Pyridoxal phosphate</keyword>
<dbReference type="PANTHER" id="PTHR10314">
    <property type="entry name" value="CYSTATHIONINE BETA-SYNTHASE"/>
    <property type="match status" value="1"/>
</dbReference>
<keyword evidence="6" id="KW-0198">Cysteine biosynthesis</keyword>
<dbReference type="InterPro" id="IPR001926">
    <property type="entry name" value="TrpB-like_PALP"/>
</dbReference>
<evidence type="ECO:0000256" key="5">
    <source>
        <dbReference type="ARBA" id="ARBA00022898"/>
    </source>
</evidence>
<evidence type="ECO:0000256" key="2">
    <source>
        <dbReference type="ARBA" id="ARBA00007103"/>
    </source>
</evidence>
<dbReference type="Pfam" id="PF00291">
    <property type="entry name" value="PALP"/>
    <property type="match status" value="1"/>
</dbReference>
<dbReference type="GO" id="GO:0016740">
    <property type="term" value="F:transferase activity"/>
    <property type="evidence" value="ECO:0007669"/>
    <property type="project" value="UniProtKB-KW"/>
</dbReference>
<dbReference type="Proteomes" id="UP000036987">
    <property type="component" value="Unassembled WGS sequence"/>
</dbReference>
<dbReference type="InterPro" id="IPR050214">
    <property type="entry name" value="Cys_Synth/Cystath_Beta-Synth"/>
</dbReference>
<proteinExistence type="inferred from homology"/>
<dbReference type="Gene3D" id="3.40.50.1100">
    <property type="match status" value="1"/>
</dbReference>
<evidence type="ECO:0000256" key="7">
    <source>
        <dbReference type="ARBA" id="ARBA00029440"/>
    </source>
</evidence>
<sequence>MKNPNVKIIAVEPTESPVLSGGKPGKHAIQGIGAGIIPLVLDVSLIDEVITVSSEEALNNSRRLASEEGILAGISSGAALAASIKVAKKAENKDKMIVTIFPSGGERYLSTQLFAKAREESSKIKIL</sequence>